<gene>
    <name evidence="1" type="ORF">SAMN04488028_104384</name>
</gene>
<dbReference type="Proteomes" id="UP000184474">
    <property type="component" value="Unassembled WGS sequence"/>
</dbReference>
<proteinExistence type="predicted"/>
<sequence>MHKLFLIGMGLVVACTACTTRVNKLRLPDLFVSEIDLTHDHRGVYYYGEKPFSGYAFELYENGEIKKESSYYEGKLEGNMIGYYSTGDTAYVRPYHLGEKQGDHLGFYPDGRPKFSYQFEQGLSEGIHRAWYPTGLLKMELNYQNGKEAGLQRVWRMDGKLKSNYVVKDNGRKYGMLGLKRCSKIDRETQNIDPYLGVQLTVSK</sequence>
<dbReference type="PROSITE" id="PS51257">
    <property type="entry name" value="PROKAR_LIPOPROTEIN"/>
    <property type="match status" value="1"/>
</dbReference>
<reference evidence="2" key="1">
    <citation type="submission" date="2016-11" db="EMBL/GenBank/DDBJ databases">
        <authorList>
            <person name="Varghese N."/>
            <person name="Submissions S."/>
        </authorList>
    </citation>
    <scope>NUCLEOTIDE SEQUENCE [LARGE SCALE GENOMIC DNA]</scope>
    <source>
        <strain evidence="2">DSM 26134</strain>
    </source>
</reference>
<dbReference type="EMBL" id="FRAA01000004">
    <property type="protein sequence ID" value="SHK39104.1"/>
    <property type="molecule type" value="Genomic_DNA"/>
</dbReference>
<protein>
    <recommendedName>
        <fullName evidence="3">MORN repeat variant</fullName>
    </recommendedName>
</protein>
<dbReference type="AlphaFoldDB" id="A0A1M6S2Q3"/>
<dbReference type="SUPFAM" id="SSF82185">
    <property type="entry name" value="Histone H3 K4-specific methyltransferase SET7/9 N-terminal domain"/>
    <property type="match status" value="1"/>
</dbReference>
<dbReference type="Gene3D" id="2.20.110.10">
    <property type="entry name" value="Histone H3 K4-specific methyltransferase SET7/9 N-terminal domain"/>
    <property type="match status" value="2"/>
</dbReference>
<accession>A0A1M6S2Q3</accession>
<name>A0A1M6S2Q3_REIAG</name>
<dbReference type="RefSeq" id="WP_139281003.1">
    <property type="nucleotide sequence ID" value="NZ_FRAA01000004.1"/>
</dbReference>
<dbReference type="STRING" id="156994.SAMN04488028_104384"/>
<evidence type="ECO:0008006" key="3">
    <source>
        <dbReference type="Google" id="ProtNLM"/>
    </source>
</evidence>
<organism evidence="1 2">
    <name type="scientific">Reichenbachiella agariperforans</name>
    <dbReference type="NCBI Taxonomy" id="156994"/>
    <lineage>
        <taxon>Bacteria</taxon>
        <taxon>Pseudomonadati</taxon>
        <taxon>Bacteroidota</taxon>
        <taxon>Cytophagia</taxon>
        <taxon>Cytophagales</taxon>
        <taxon>Reichenbachiellaceae</taxon>
        <taxon>Reichenbachiella</taxon>
    </lineage>
</organism>
<keyword evidence="2" id="KW-1185">Reference proteome</keyword>
<evidence type="ECO:0000313" key="1">
    <source>
        <dbReference type="EMBL" id="SHK39104.1"/>
    </source>
</evidence>
<evidence type="ECO:0000313" key="2">
    <source>
        <dbReference type="Proteomes" id="UP000184474"/>
    </source>
</evidence>